<proteinExistence type="inferred from homology"/>
<dbReference type="CDD" id="cd05799">
    <property type="entry name" value="PGM2"/>
    <property type="match status" value="1"/>
</dbReference>
<evidence type="ECO:0000259" key="10">
    <source>
        <dbReference type="Pfam" id="PF02878"/>
    </source>
</evidence>
<evidence type="ECO:0000259" key="12">
    <source>
        <dbReference type="Pfam" id="PF02880"/>
    </source>
</evidence>
<keyword evidence="6" id="KW-0479">Metal-binding</keyword>
<dbReference type="GO" id="GO:0004614">
    <property type="term" value="F:phosphoglucomutase activity"/>
    <property type="evidence" value="ECO:0007669"/>
    <property type="project" value="UniProtKB-EC"/>
</dbReference>
<dbReference type="AlphaFoldDB" id="A0A150G3N7"/>
<evidence type="ECO:0000259" key="11">
    <source>
        <dbReference type="Pfam" id="PF02879"/>
    </source>
</evidence>
<dbReference type="EC" id="5.4.2.2" evidence="4"/>
<comment type="caution">
    <text evidence="13">The sequence shown here is derived from an EMBL/GenBank/DDBJ whole genome shotgun (WGS) entry which is preliminary data.</text>
</comment>
<dbReference type="Gene3D" id="1.25.40.20">
    <property type="entry name" value="Ankyrin repeat-containing domain"/>
    <property type="match status" value="2"/>
</dbReference>
<dbReference type="Pfam" id="PF02878">
    <property type="entry name" value="PGM_PMM_I"/>
    <property type="match status" value="1"/>
</dbReference>
<comment type="cofactor">
    <cofactor evidence="2">
        <name>Mg(2+)</name>
        <dbReference type="ChEBI" id="CHEBI:18420"/>
    </cofactor>
</comment>
<dbReference type="GO" id="GO:0005975">
    <property type="term" value="P:carbohydrate metabolic process"/>
    <property type="evidence" value="ECO:0007669"/>
    <property type="project" value="InterPro"/>
</dbReference>
<dbReference type="GO" id="GO:0008973">
    <property type="term" value="F:phosphopentomutase activity"/>
    <property type="evidence" value="ECO:0007669"/>
    <property type="project" value="TreeGrafter"/>
</dbReference>
<dbReference type="SUPFAM" id="SSF48403">
    <property type="entry name" value="Ankyrin repeat"/>
    <property type="match status" value="1"/>
</dbReference>
<dbReference type="GO" id="GO:0006166">
    <property type="term" value="P:purine ribonucleoside salvage"/>
    <property type="evidence" value="ECO:0007669"/>
    <property type="project" value="TreeGrafter"/>
</dbReference>
<dbReference type="InterPro" id="IPR016055">
    <property type="entry name" value="A-D-PHexomutase_a/b/a-I/II/III"/>
</dbReference>
<feature type="domain" description="Alpha-D-phosphohexomutase alpha/beta/alpha" evidence="11">
    <location>
        <begin position="211"/>
        <end position="283"/>
    </location>
</feature>
<keyword evidence="14" id="KW-1185">Reference proteome</keyword>
<keyword evidence="7" id="KW-0460">Magnesium</keyword>
<dbReference type="PROSITE" id="PS00710">
    <property type="entry name" value="PGM_PMM"/>
    <property type="match status" value="1"/>
</dbReference>
<evidence type="ECO:0000256" key="2">
    <source>
        <dbReference type="ARBA" id="ARBA00001946"/>
    </source>
</evidence>
<dbReference type="Pfam" id="PF02880">
    <property type="entry name" value="PGM_PMM_III"/>
    <property type="match status" value="1"/>
</dbReference>
<feature type="domain" description="Alpha-D-phosphohexomutase alpha/beta/alpha" evidence="12">
    <location>
        <begin position="292"/>
        <end position="392"/>
    </location>
</feature>
<dbReference type="PANTHER" id="PTHR45745">
    <property type="entry name" value="PHOSPHOMANNOMUTASE 45A"/>
    <property type="match status" value="1"/>
</dbReference>
<dbReference type="InterPro" id="IPR016066">
    <property type="entry name" value="A-D-PHexomutase_CS"/>
</dbReference>
<keyword evidence="8" id="KW-0413">Isomerase</keyword>
<dbReference type="Proteomes" id="UP000075714">
    <property type="component" value="Unassembled WGS sequence"/>
</dbReference>
<dbReference type="GO" id="GO:0005634">
    <property type="term" value="C:nucleus"/>
    <property type="evidence" value="ECO:0007669"/>
    <property type="project" value="TreeGrafter"/>
</dbReference>
<evidence type="ECO:0000256" key="3">
    <source>
        <dbReference type="ARBA" id="ARBA00010231"/>
    </source>
</evidence>
<evidence type="ECO:0000256" key="6">
    <source>
        <dbReference type="ARBA" id="ARBA00022723"/>
    </source>
</evidence>
<dbReference type="InterPro" id="IPR005845">
    <property type="entry name" value="A-D-PHexomutase_a/b/a-II"/>
</dbReference>
<reference evidence="14" key="1">
    <citation type="journal article" date="2016" name="Nat. Commun.">
        <title>The Gonium pectorale genome demonstrates co-option of cell cycle regulation during the evolution of multicellularity.</title>
        <authorList>
            <person name="Hanschen E.R."/>
            <person name="Marriage T.N."/>
            <person name="Ferris P.J."/>
            <person name="Hamaji T."/>
            <person name="Toyoda A."/>
            <person name="Fujiyama A."/>
            <person name="Neme R."/>
            <person name="Noguchi H."/>
            <person name="Minakuchi Y."/>
            <person name="Suzuki M."/>
            <person name="Kawai-Toyooka H."/>
            <person name="Smith D.R."/>
            <person name="Sparks H."/>
            <person name="Anderson J."/>
            <person name="Bakaric R."/>
            <person name="Luria V."/>
            <person name="Karger A."/>
            <person name="Kirschner M.W."/>
            <person name="Durand P.M."/>
            <person name="Michod R.E."/>
            <person name="Nozaki H."/>
            <person name="Olson B.J."/>
        </authorList>
    </citation>
    <scope>NUCLEOTIDE SEQUENCE [LARGE SCALE GENOMIC DNA]</scope>
    <source>
        <strain evidence="14">NIES-2863</strain>
    </source>
</reference>
<dbReference type="InterPro" id="IPR005844">
    <property type="entry name" value="A-D-PHexomutase_a/b/a-I"/>
</dbReference>
<gene>
    <name evidence="13" type="ORF">GPECTOR_68g394</name>
</gene>
<feature type="domain" description="Alpha-D-phosphohexomutase alpha/beta/alpha" evidence="10">
    <location>
        <begin position="15"/>
        <end position="150"/>
    </location>
</feature>
<feature type="compositionally biased region" description="Polar residues" evidence="9">
    <location>
        <begin position="507"/>
        <end position="517"/>
    </location>
</feature>
<organism evidence="13 14">
    <name type="scientific">Gonium pectorale</name>
    <name type="common">Green alga</name>
    <dbReference type="NCBI Taxonomy" id="33097"/>
    <lineage>
        <taxon>Eukaryota</taxon>
        <taxon>Viridiplantae</taxon>
        <taxon>Chlorophyta</taxon>
        <taxon>core chlorophytes</taxon>
        <taxon>Chlorophyceae</taxon>
        <taxon>CS clade</taxon>
        <taxon>Chlamydomonadales</taxon>
        <taxon>Volvocaceae</taxon>
        <taxon>Gonium</taxon>
    </lineage>
</organism>
<evidence type="ECO:0000256" key="9">
    <source>
        <dbReference type="SAM" id="MobiDB-lite"/>
    </source>
</evidence>
<feature type="region of interest" description="Disordered" evidence="9">
    <location>
        <begin position="493"/>
        <end position="517"/>
    </location>
</feature>
<sequence length="1057" mass="111169">MEMNRPHIAEKTCCRTAGLRGKLGPGTNRMNCTVVQQTAQGLCAYLRDTCPQRLAEGGVVVGYDGRHGSRDFAHITAAVFASAGVRVALFRRPVPTPFVAAGVAELGGAAGVMVTASHNPKEYNGYKVYWGNGCQIIPPHDAGIAAAILANLDPWVTPDPSDPALLASPLLTDPWDVVTSAYYARLAKLSYLGAAVAGGREASLGALGTPVYTPLHGVGAEALLKAFQVMDLPPPYVVPEQAHPDPDFPTVVFPNPEEGAGTWTLAFRAGEERGARLVLANDPGEVPPSRCVMLASAVSSKLLASMAASEGFRFVETLTGFKWLGSTAARLEAEEGANVLFAFEEAIGFMLGGMYKDKDGVSAAAVFTELAAHTYGTGRTLDELLRTLYDTYGYFDYRSGYFIADRPEKSHAVFAQLRGSGGAAATLGTTAPAAGYASHVAGVRVVAVRDLGTGLDTSQPDGRAVLPWQAGDMMITYTLEGGATLTLRASGEDGNGGGDGRAARAAQSSVGGFSKTDGSTEPKLKYYLEVRGADAAAAGALAGRLQAAIAEELLLPELADCIVGYLDRNEIASTFRQINKATAEHFSGPSVFTIHLSEPVPPHVFTAHWLAPGATQELTWLRRLKLVRLVAASGVLPNLQVALQAAGSSRALHAAFEGAAGAGQLLMCQWLWDYSRGAKDSYKACRLDEALYYAAGGGHLHICEWLLTLGCKALSKSDFICNIVISAAARGGHANLAEWLLQRGYALADKSQYLQDVAHGCDLPTLQRAWLRFGPSLELGQKAAVLNAAAGSPTPDWSARVEWLEAQGAPPTVGAARTAAGLPDDGEALARLTWLRGRGYPVDWNAADAAARGGNTAALQYLLAEGSPGSAAPTDEAVILAAAAARDGHLAALRALRAAGWPIHAAKSGSVELLAWLRQRGCPWGSEAYSAAAQSGCGMALEWLVEQGCPMEASGQPYIEAFHNGDLATLRCLRRLGVPWGPSGRVFLDAINQVSPSPLRWLLQEGCPVDYGAVERAVKSCYWWPNGRAGEVLRLAGEYLLPAGGSGSIAGGRGEAV</sequence>
<comment type="similarity">
    <text evidence="3">Belongs to the phosphohexose mutase family.</text>
</comment>
<evidence type="ECO:0000256" key="5">
    <source>
        <dbReference type="ARBA" id="ARBA00022553"/>
    </source>
</evidence>
<name>A0A150G3N7_GONPE</name>
<dbReference type="InterPro" id="IPR005846">
    <property type="entry name" value="A-D-PHexomutase_a/b/a-III"/>
</dbReference>
<dbReference type="OrthoDB" id="8300170at2759"/>
<dbReference type="PANTHER" id="PTHR45745:SF1">
    <property type="entry name" value="PHOSPHOGLUCOMUTASE 2B-RELATED"/>
    <property type="match status" value="1"/>
</dbReference>
<evidence type="ECO:0000256" key="8">
    <source>
        <dbReference type="ARBA" id="ARBA00023235"/>
    </source>
</evidence>
<protein>
    <recommendedName>
        <fullName evidence="4">phosphoglucomutase (alpha-D-glucose-1,6-bisphosphate-dependent)</fullName>
        <ecNumber evidence="4">5.4.2.2</ecNumber>
    </recommendedName>
</protein>
<evidence type="ECO:0000256" key="4">
    <source>
        <dbReference type="ARBA" id="ARBA00012728"/>
    </source>
</evidence>
<dbReference type="Pfam" id="PF02879">
    <property type="entry name" value="PGM_PMM_II"/>
    <property type="match status" value="1"/>
</dbReference>
<accession>A0A150G3N7</accession>
<dbReference type="EMBL" id="LSYV01000069">
    <property type="protein sequence ID" value="KXZ44421.1"/>
    <property type="molecule type" value="Genomic_DNA"/>
</dbReference>
<dbReference type="STRING" id="33097.A0A150G3N7"/>
<dbReference type="SUPFAM" id="SSF53738">
    <property type="entry name" value="Phosphoglucomutase, first 3 domains"/>
    <property type="match status" value="3"/>
</dbReference>
<evidence type="ECO:0000256" key="1">
    <source>
        <dbReference type="ARBA" id="ARBA00000443"/>
    </source>
</evidence>
<evidence type="ECO:0000256" key="7">
    <source>
        <dbReference type="ARBA" id="ARBA00022842"/>
    </source>
</evidence>
<dbReference type="GO" id="GO:0000287">
    <property type="term" value="F:magnesium ion binding"/>
    <property type="evidence" value="ECO:0007669"/>
    <property type="project" value="InterPro"/>
</dbReference>
<comment type="catalytic activity">
    <reaction evidence="1">
        <text>alpha-D-glucose 1-phosphate = alpha-D-glucose 6-phosphate</text>
        <dbReference type="Rhea" id="RHEA:23536"/>
        <dbReference type="ChEBI" id="CHEBI:58225"/>
        <dbReference type="ChEBI" id="CHEBI:58601"/>
        <dbReference type="EC" id="5.4.2.2"/>
    </reaction>
</comment>
<dbReference type="Gene3D" id="3.40.120.10">
    <property type="entry name" value="Alpha-D-Glucose-1,6-Bisphosphate, subunit A, domain 3"/>
    <property type="match status" value="3"/>
</dbReference>
<dbReference type="InterPro" id="IPR036770">
    <property type="entry name" value="Ankyrin_rpt-contain_sf"/>
</dbReference>
<keyword evidence="5" id="KW-0597">Phosphoprotein</keyword>
<evidence type="ECO:0000313" key="13">
    <source>
        <dbReference type="EMBL" id="KXZ44421.1"/>
    </source>
</evidence>
<evidence type="ECO:0000313" key="14">
    <source>
        <dbReference type="Proteomes" id="UP000075714"/>
    </source>
</evidence>